<organism evidence="2 3">
    <name type="scientific">Megalodesulfovibrio gigas (strain ATCC 19364 / DSM 1382 / NCIMB 9332 / VKM B-1759)</name>
    <name type="common">Desulfovibrio gigas</name>
    <dbReference type="NCBI Taxonomy" id="1121448"/>
    <lineage>
        <taxon>Bacteria</taxon>
        <taxon>Pseudomonadati</taxon>
        <taxon>Thermodesulfobacteriota</taxon>
        <taxon>Desulfovibrionia</taxon>
        <taxon>Desulfovibrionales</taxon>
        <taxon>Desulfovibrionaceae</taxon>
        <taxon>Megalodesulfovibrio</taxon>
    </lineage>
</organism>
<dbReference type="EMBL" id="CP006585">
    <property type="protein sequence ID" value="AGW13664.1"/>
    <property type="molecule type" value="Genomic_DNA"/>
</dbReference>
<dbReference type="InterPro" id="IPR027396">
    <property type="entry name" value="DsrEFH-like"/>
</dbReference>
<accession>T2GBW8</accession>
<evidence type="ECO:0000313" key="1">
    <source>
        <dbReference type="EMBL" id="AGW13605.1"/>
    </source>
</evidence>
<dbReference type="KEGG" id="dgg:DGI_1875"/>
<keyword evidence="3" id="KW-1185">Reference proteome</keyword>
<dbReference type="InterPro" id="IPR003787">
    <property type="entry name" value="Sulphur_relay_DsrE/F-like"/>
</dbReference>
<dbReference type="EMBL" id="CP006585">
    <property type="protein sequence ID" value="AGW13605.1"/>
    <property type="molecule type" value="Genomic_DNA"/>
</dbReference>
<dbReference type="HOGENOM" id="CLU_139144_3_1_7"/>
<protein>
    <submittedName>
        <fullName evidence="2">Putative DsrE family protein</fullName>
    </submittedName>
</protein>
<proteinExistence type="predicted"/>
<evidence type="ECO:0000313" key="2">
    <source>
        <dbReference type="EMBL" id="AGW13664.1"/>
    </source>
</evidence>
<dbReference type="Pfam" id="PF02635">
    <property type="entry name" value="DsrE"/>
    <property type="match status" value="1"/>
</dbReference>
<reference evidence="2 3" key="1">
    <citation type="journal article" date="2013" name="J. Bacteriol.">
        <title>Roles of HynAB and Ech, the only two hydrogenases found in the model sulfate reducer Desulfovibrio gigas.</title>
        <authorList>
            <person name="Morais-Silva F.O."/>
            <person name="Santos C.I."/>
            <person name="Rodrigues R."/>
            <person name="Pereira I.A."/>
            <person name="Rodrigues-Pousada C."/>
        </authorList>
    </citation>
    <scope>NUCLEOTIDE SEQUENCE [LARGE SCALE GENOMIC DNA]</scope>
    <source>
        <strain evidence="2">ATCC 19364</strain>
        <strain evidence="3">ATCC 19364 / DSM 1382 / NCIMB 9332 / VKM B-1759</strain>
    </source>
</reference>
<dbReference type="AlphaFoldDB" id="T2GBW8"/>
<dbReference type="eggNOG" id="COG2044">
    <property type="taxonomic scope" value="Bacteria"/>
</dbReference>
<dbReference type="SUPFAM" id="SSF75169">
    <property type="entry name" value="DsrEFH-like"/>
    <property type="match status" value="1"/>
</dbReference>
<dbReference type="Proteomes" id="UP000016587">
    <property type="component" value="Chromosome"/>
</dbReference>
<dbReference type="KEGG" id="dgg:DGI_1810"/>
<evidence type="ECO:0000313" key="3">
    <source>
        <dbReference type="Proteomes" id="UP000016587"/>
    </source>
</evidence>
<gene>
    <name evidence="1" type="ORF">DGI_1810</name>
    <name evidence="2" type="ORF">DGI_1875</name>
</gene>
<sequence>MSKYLFVLARGPEDGGRVERCLRLARLAVLKGHEVSLFLMDEAVLLAQRFICSQPDKLPEVAPDALCQHFQFLRKARASILLDVHSARQRLGIRPALPSGLALMSDAAMLDLAEESKVFSF</sequence>
<dbReference type="Gene3D" id="3.40.1260.10">
    <property type="entry name" value="DsrEFH-like"/>
    <property type="match status" value="1"/>
</dbReference>
<name>T2GBW8_MEGG1</name>
<dbReference type="OrthoDB" id="9812053at2"/>
<dbReference type="PATRIC" id="fig|1121448.10.peg.1778"/>
<reference evidence="3" key="2">
    <citation type="submission" date="2013-07" db="EMBL/GenBank/DDBJ databases">
        <authorList>
            <person name="Morais-Silva F.O."/>
            <person name="Rezende A.M."/>
            <person name="Pimentel C."/>
            <person name="Resende D.M."/>
            <person name="Santos C.I."/>
            <person name="Clemente C."/>
            <person name="de Oliveira L.M."/>
            <person name="da Silva S.M."/>
            <person name="Costa D.A."/>
            <person name="Varela-Raposo A."/>
            <person name="Horacio E.C.A."/>
            <person name="Matos M."/>
            <person name="Flores O."/>
            <person name="Ruiz J.C."/>
            <person name="Rodrigues-Pousada C."/>
        </authorList>
    </citation>
    <scope>NUCLEOTIDE SEQUENCE [LARGE SCALE GENOMIC DNA]</scope>
    <source>
        <strain evidence="3">ATCC 19364 / DSM 1382 / NCIMB 9332 / VKM B-1759</strain>
    </source>
</reference>
<dbReference type="STRING" id="1121448.DGI_1810"/>
<dbReference type="RefSeq" id="WP_021760480.1">
    <property type="nucleotide sequence ID" value="NC_022444.1"/>
</dbReference>